<dbReference type="EnsemblPlants" id="TuG1812G0200000037.01.T02">
    <property type="protein sequence ID" value="TuG1812G0200000037.01.T02.cds409130"/>
    <property type="gene ID" value="TuG1812G0200000037.01"/>
</dbReference>
<keyword evidence="3" id="KW-1185">Reference proteome</keyword>
<keyword evidence="1" id="KW-1133">Transmembrane helix</keyword>
<protein>
    <submittedName>
        <fullName evidence="2">Uncharacterized protein</fullName>
    </submittedName>
</protein>
<proteinExistence type="predicted"/>
<keyword evidence="1" id="KW-0812">Transmembrane</keyword>
<organism evidence="2 3">
    <name type="scientific">Triticum urartu</name>
    <name type="common">Red wild einkorn</name>
    <name type="synonym">Crithodium urartu</name>
    <dbReference type="NCBI Taxonomy" id="4572"/>
    <lineage>
        <taxon>Eukaryota</taxon>
        <taxon>Viridiplantae</taxon>
        <taxon>Streptophyta</taxon>
        <taxon>Embryophyta</taxon>
        <taxon>Tracheophyta</taxon>
        <taxon>Spermatophyta</taxon>
        <taxon>Magnoliopsida</taxon>
        <taxon>Liliopsida</taxon>
        <taxon>Poales</taxon>
        <taxon>Poaceae</taxon>
        <taxon>BOP clade</taxon>
        <taxon>Pooideae</taxon>
        <taxon>Triticodae</taxon>
        <taxon>Triticeae</taxon>
        <taxon>Triticinae</taxon>
        <taxon>Triticum</taxon>
    </lineage>
</organism>
<accession>A0A8R7P8P0</accession>
<evidence type="ECO:0000256" key="1">
    <source>
        <dbReference type="SAM" id="Phobius"/>
    </source>
</evidence>
<sequence>MSWSSQIDTVLHNQLQILNPVALTLFGKTMGICFTKIAVHDKKHIHMMIQKAAPKSSAYHS</sequence>
<reference evidence="2" key="2">
    <citation type="submission" date="2018-03" db="EMBL/GenBank/DDBJ databases">
        <title>The Triticum urartu genome reveals the dynamic nature of wheat genome evolution.</title>
        <authorList>
            <person name="Ling H."/>
            <person name="Ma B."/>
            <person name="Shi X."/>
            <person name="Liu H."/>
            <person name="Dong L."/>
            <person name="Sun H."/>
            <person name="Cao Y."/>
            <person name="Gao Q."/>
            <person name="Zheng S."/>
            <person name="Li Y."/>
            <person name="Yu Y."/>
            <person name="Du H."/>
            <person name="Qi M."/>
            <person name="Li Y."/>
            <person name="Yu H."/>
            <person name="Cui Y."/>
            <person name="Wang N."/>
            <person name="Chen C."/>
            <person name="Wu H."/>
            <person name="Zhao Y."/>
            <person name="Zhang J."/>
            <person name="Li Y."/>
            <person name="Zhou W."/>
            <person name="Zhang B."/>
            <person name="Hu W."/>
            <person name="Eijk M."/>
            <person name="Tang J."/>
            <person name="Witsenboer H."/>
            <person name="Zhao S."/>
            <person name="Li Z."/>
            <person name="Zhang A."/>
            <person name="Wang D."/>
            <person name="Liang C."/>
        </authorList>
    </citation>
    <scope>NUCLEOTIDE SEQUENCE [LARGE SCALE GENOMIC DNA]</scope>
    <source>
        <strain evidence="2">cv. G1812</strain>
    </source>
</reference>
<name>A0A8R7P8P0_TRIUA</name>
<reference evidence="2" key="3">
    <citation type="submission" date="2022-06" db="UniProtKB">
        <authorList>
            <consortium name="EnsemblPlants"/>
        </authorList>
    </citation>
    <scope>IDENTIFICATION</scope>
</reference>
<evidence type="ECO:0000313" key="2">
    <source>
        <dbReference type="EnsemblPlants" id="TuG1812G0200000037.01.T02.cds409130"/>
    </source>
</evidence>
<keyword evidence="1" id="KW-0472">Membrane</keyword>
<reference evidence="3" key="1">
    <citation type="journal article" date="2013" name="Nature">
        <title>Draft genome of the wheat A-genome progenitor Triticum urartu.</title>
        <authorList>
            <person name="Ling H.Q."/>
            <person name="Zhao S."/>
            <person name="Liu D."/>
            <person name="Wang J."/>
            <person name="Sun H."/>
            <person name="Zhang C."/>
            <person name="Fan H."/>
            <person name="Li D."/>
            <person name="Dong L."/>
            <person name="Tao Y."/>
            <person name="Gao C."/>
            <person name="Wu H."/>
            <person name="Li Y."/>
            <person name="Cui Y."/>
            <person name="Guo X."/>
            <person name="Zheng S."/>
            <person name="Wang B."/>
            <person name="Yu K."/>
            <person name="Liang Q."/>
            <person name="Yang W."/>
            <person name="Lou X."/>
            <person name="Chen J."/>
            <person name="Feng M."/>
            <person name="Jian J."/>
            <person name="Zhang X."/>
            <person name="Luo G."/>
            <person name="Jiang Y."/>
            <person name="Liu J."/>
            <person name="Wang Z."/>
            <person name="Sha Y."/>
            <person name="Zhang B."/>
            <person name="Wu H."/>
            <person name="Tang D."/>
            <person name="Shen Q."/>
            <person name="Xue P."/>
            <person name="Zou S."/>
            <person name="Wang X."/>
            <person name="Liu X."/>
            <person name="Wang F."/>
            <person name="Yang Y."/>
            <person name="An X."/>
            <person name="Dong Z."/>
            <person name="Zhang K."/>
            <person name="Zhang X."/>
            <person name="Luo M.C."/>
            <person name="Dvorak J."/>
            <person name="Tong Y."/>
            <person name="Wang J."/>
            <person name="Yang H."/>
            <person name="Li Z."/>
            <person name="Wang D."/>
            <person name="Zhang A."/>
            <person name="Wang J."/>
        </authorList>
    </citation>
    <scope>NUCLEOTIDE SEQUENCE</scope>
    <source>
        <strain evidence="3">cv. G1812</strain>
    </source>
</reference>
<dbReference type="Proteomes" id="UP000015106">
    <property type="component" value="Chromosome 2"/>
</dbReference>
<dbReference type="AlphaFoldDB" id="A0A8R7P8P0"/>
<dbReference type="Gramene" id="TuG1812G0200000037.01.T02">
    <property type="protein sequence ID" value="TuG1812G0200000037.01.T02.cds409130"/>
    <property type="gene ID" value="TuG1812G0200000037.01"/>
</dbReference>
<feature type="transmembrane region" description="Helical" evidence="1">
    <location>
        <begin position="20"/>
        <end position="39"/>
    </location>
</feature>
<evidence type="ECO:0000313" key="3">
    <source>
        <dbReference type="Proteomes" id="UP000015106"/>
    </source>
</evidence>